<dbReference type="Pfam" id="PF00440">
    <property type="entry name" value="TetR_N"/>
    <property type="match status" value="1"/>
</dbReference>
<dbReference type="PANTHER" id="PTHR30055">
    <property type="entry name" value="HTH-TYPE TRANSCRIPTIONAL REGULATOR RUTR"/>
    <property type="match status" value="1"/>
</dbReference>
<sequence length="209" mass="22542">MTPTSISQALPATGRGRPGYSRAQVISEAVNEFNAHGYEATSMGTLAKRLGITKSAIYHHVTSKEEILQEATDLALTSLEEISTEAWEQTGGPKAQLVFLIKGSIAVLCEHKAQVTLLLRLRGNSEAELEAMKRRRKLTRAMIDLVVHAQEAGEIRPDLDAGVVGRLIFGTVNSLTDWYEAGGKLTPEEIADTTAELVLSGLKTATPST</sequence>
<dbReference type="Gene3D" id="1.10.357.10">
    <property type="entry name" value="Tetracycline Repressor, domain 2"/>
    <property type="match status" value="1"/>
</dbReference>
<dbReference type="InterPro" id="IPR036271">
    <property type="entry name" value="Tet_transcr_reg_TetR-rel_C_sf"/>
</dbReference>
<name>A0AB36IC25_CORGT</name>
<comment type="caution">
    <text evidence="6">The sequence shown here is derived from an EMBL/GenBank/DDBJ whole genome shotgun (WGS) entry which is preliminary data.</text>
</comment>
<dbReference type="GO" id="GO:0003700">
    <property type="term" value="F:DNA-binding transcription factor activity"/>
    <property type="evidence" value="ECO:0007669"/>
    <property type="project" value="TreeGrafter"/>
</dbReference>
<dbReference type="SUPFAM" id="SSF46689">
    <property type="entry name" value="Homeodomain-like"/>
    <property type="match status" value="1"/>
</dbReference>
<dbReference type="InterPro" id="IPR041490">
    <property type="entry name" value="KstR2_TetR_C"/>
</dbReference>
<evidence type="ECO:0000313" key="7">
    <source>
        <dbReference type="Proteomes" id="UP000186091"/>
    </source>
</evidence>
<dbReference type="Pfam" id="PF17932">
    <property type="entry name" value="TetR_C_24"/>
    <property type="match status" value="1"/>
</dbReference>
<evidence type="ECO:0000256" key="1">
    <source>
        <dbReference type="ARBA" id="ARBA00023015"/>
    </source>
</evidence>
<evidence type="ECO:0000313" key="6">
    <source>
        <dbReference type="EMBL" id="OKX80949.1"/>
    </source>
</evidence>
<keyword evidence="3" id="KW-0804">Transcription</keyword>
<dbReference type="SUPFAM" id="SSF48498">
    <property type="entry name" value="Tetracyclin repressor-like, C-terminal domain"/>
    <property type="match status" value="1"/>
</dbReference>
<dbReference type="Proteomes" id="UP000186091">
    <property type="component" value="Unassembled WGS sequence"/>
</dbReference>
<dbReference type="InterPro" id="IPR009057">
    <property type="entry name" value="Homeodomain-like_sf"/>
</dbReference>
<dbReference type="Gene3D" id="1.10.10.60">
    <property type="entry name" value="Homeodomain-like"/>
    <property type="match status" value="1"/>
</dbReference>
<dbReference type="PRINTS" id="PR00455">
    <property type="entry name" value="HTHTETR"/>
</dbReference>
<feature type="DNA-binding region" description="H-T-H motif" evidence="4">
    <location>
        <begin position="42"/>
        <end position="61"/>
    </location>
</feature>
<evidence type="ECO:0000256" key="2">
    <source>
        <dbReference type="ARBA" id="ARBA00023125"/>
    </source>
</evidence>
<dbReference type="PANTHER" id="PTHR30055:SF234">
    <property type="entry name" value="HTH-TYPE TRANSCRIPTIONAL REGULATOR BETI"/>
    <property type="match status" value="1"/>
</dbReference>
<keyword evidence="1" id="KW-0805">Transcription regulation</keyword>
<feature type="domain" description="HTH tetR-type" evidence="5">
    <location>
        <begin position="19"/>
        <end position="79"/>
    </location>
</feature>
<protein>
    <submittedName>
        <fullName evidence="6">TetR family transcriptional regulator</fullName>
    </submittedName>
</protein>
<keyword evidence="2 4" id="KW-0238">DNA-binding</keyword>
<reference evidence="6 7" key="1">
    <citation type="submission" date="2015-12" db="EMBL/GenBank/DDBJ databases">
        <title>Genome sequence of Corynebacterium AS 1.542.</title>
        <authorList>
            <person name="Yang J."/>
            <person name="Yang S."/>
        </authorList>
    </citation>
    <scope>NUCLEOTIDE SEQUENCE [LARGE SCALE GENOMIC DNA]</scope>
    <source>
        <strain evidence="6 7">AS 1.542</strain>
    </source>
</reference>
<dbReference type="InterPro" id="IPR001647">
    <property type="entry name" value="HTH_TetR"/>
</dbReference>
<dbReference type="AlphaFoldDB" id="A0AB36IC25"/>
<organism evidence="6 7">
    <name type="scientific">Corynebacterium glutamicum</name>
    <name type="common">Brevibacterium saccharolyticum</name>
    <dbReference type="NCBI Taxonomy" id="1718"/>
    <lineage>
        <taxon>Bacteria</taxon>
        <taxon>Bacillati</taxon>
        <taxon>Actinomycetota</taxon>
        <taxon>Actinomycetes</taxon>
        <taxon>Mycobacteriales</taxon>
        <taxon>Corynebacteriaceae</taxon>
        <taxon>Corynebacterium</taxon>
    </lineage>
</organism>
<gene>
    <name evidence="6" type="ORF">AUP69_08820</name>
</gene>
<dbReference type="EMBL" id="LOQT01000019">
    <property type="protein sequence ID" value="OKX80949.1"/>
    <property type="molecule type" value="Genomic_DNA"/>
</dbReference>
<accession>A0AB36IC25</accession>
<dbReference type="PROSITE" id="PS50977">
    <property type="entry name" value="HTH_TETR_2"/>
    <property type="match status" value="1"/>
</dbReference>
<proteinExistence type="predicted"/>
<evidence type="ECO:0000256" key="3">
    <source>
        <dbReference type="ARBA" id="ARBA00023163"/>
    </source>
</evidence>
<evidence type="ECO:0000259" key="5">
    <source>
        <dbReference type="PROSITE" id="PS50977"/>
    </source>
</evidence>
<evidence type="ECO:0000256" key="4">
    <source>
        <dbReference type="PROSITE-ProRule" id="PRU00335"/>
    </source>
</evidence>
<dbReference type="RefSeq" id="WP_006287258.1">
    <property type="nucleotide sequence ID" value="NZ_JAAOYN010000001.1"/>
</dbReference>
<dbReference type="GO" id="GO:0000976">
    <property type="term" value="F:transcription cis-regulatory region binding"/>
    <property type="evidence" value="ECO:0007669"/>
    <property type="project" value="TreeGrafter"/>
</dbReference>
<dbReference type="InterPro" id="IPR050109">
    <property type="entry name" value="HTH-type_TetR-like_transc_reg"/>
</dbReference>